<reference evidence="2" key="1">
    <citation type="submission" date="2016-04" db="EMBL/GenBank/DDBJ databases">
        <authorList>
            <person name="Quiroz-Castaneda R.E."/>
            <person name="Martinez-Ocampo F."/>
        </authorList>
    </citation>
    <scope>NUCLEOTIDE SEQUENCE [LARGE SCALE GENOMIC DNA]</scope>
    <source>
        <strain evidence="2">INIFAP01</strain>
    </source>
</reference>
<gene>
    <name evidence="1" type="ORF">A6V39_01615</name>
</gene>
<dbReference type="RefSeq" id="WP_187149977.1">
    <property type="nucleotide sequence ID" value="NZ_LWUJ01000010.1"/>
</dbReference>
<name>A0A1A9QG97_9MOLU</name>
<dbReference type="AlphaFoldDB" id="A0A1A9QG97"/>
<keyword evidence="2" id="KW-1185">Reference proteome</keyword>
<evidence type="ECO:0000313" key="2">
    <source>
        <dbReference type="Proteomes" id="UP000077623"/>
    </source>
</evidence>
<dbReference type="EMBL" id="LWUJ01000010">
    <property type="protein sequence ID" value="OAL10740.1"/>
    <property type="molecule type" value="Genomic_DNA"/>
</dbReference>
<evidence type="ECO:0000313" key="1">
    <source>
        <dbReference type="EMBL" id="OAL10740.1"/>
    </source>
</evidence>
<dbReference type="Proteomes" id="UP000077623">
    <property type="component" value="Unassembled WGS sequence"/>
</dbReference>
<protein>
    <submittedName>
        <fullName evidence="1">Uncharacterized protein</fullName>
    </submittedName>
</protein>
<proteinExistence type="predicted"/>
<comment type="caution">
    <text evidence="1">The sequence shown here is derived from an EMBL/GenBank/DDBJ whole genome shotgun (WGS) entry which is preliminary data.</text>
</comment>
<sequence>MRYKNLALAGIAFTLAVFYALYKRSPTIQQSLIKEGFQLVSNSEKKKEIYNDILERHKEGINSISLDQYLIDNDRKWEALSFWCDLGVNNNSFFRTMEDHKKYCVMAIEDSAKDTGKKMLDSVKNLEDGKVSRFVKQYLIVEPKNVEELGKKWLSWCQENKSKPLWRATRPLSISVYEFCYYNT</sequence>
<accession>A0A1A9QG97</accession>
<organism evidence="1 2">
    <name type="scientific">Candidatus Mycoplasma haematobovis</name>
    <dbReference type="NCBI Taxonomy" id="432608"/>
    <lineage>
        <taxon>Bacteria</taxon>
        <taxon>Bacillati</taxon>
        <taxon>Mycoplasmatota</taxon>
        <taxon>Mollicutes</taxon>
        <taxon>Mycoplasmataceae</taxon>
        <taxon>Mycoplasma</taxon>
    </lineage>
</organism>